<evidence type="ECO:0000313" key="10">
    <source>
        <dbReference type="EMBL" id="CAF0913591.1"/>
    </source>
</evidence>
<keyword evidence="5" id="KW-0067">ATP-binding</keyword>
<dbReference type="InterPro" id="IPR038286">
    <property type="entry name" value="IPK_sf"/>
</dbReference>
<gene>
    <name evidence="10" type="ORF">GPM918_LOCUS9276</name>
    <name evidence="11" type="ORF">SRO942_LOCUS9277</name>
</gene>
<feature type="compositionally biased region" description="Basic and acidic residues" evidence="9">
    <location>
        <begin position="10"/>
        <end position="21"/>
    </location>
</feature>
<reference evidence="10" key="1">
    <citation type="submission" date="2021-02" db="EMBL/GenBank/DDBJ databases">
        <authorList>
            <person name="Nowell W R."/>
        </authorList>
    </citation>
    <scope>NUCLEOTIDE SEQUENCE</scope>
</reference>
<evidence type="ECO:0000256" key="9">
    <source>
        <dbReference type="SAM" id="MobiDB-lite"/>
    </source>
</evidence>
<dbReference type="InterPro" id="IPR005522">
    <property type="entry name" value="IPK"/>
</dbReference>
<dbReference type="Proteomes" id="UP000681722">
    <property type="component" value="Unassembled WGS sequence"/>
</dbReference>
<name>A0A814AF47_9BILA</name>
<dbReference type="PANTHER" id="PTHR12400">
    <property type="entry name" value="INOSITOL POLYPHOSPHATE KINASE"/>
    <property type="match status" value="1"/>
</dbReference>
<dbReference type="GO" id="GO:0051765">
    <property type="term" value="F:inositol tetrakisphosphate kinase activity"/>
    <property type="evidence" value="ECO:0007669"/>
    <property type="project" value="TreeGrafter"/>
</dbReference>
<evidence type="ECO:0000256" key="5">
    <source>
        <dbReference type="ARBA" id="ARBA00022840"/>
    </source>
</evidence>
<dbReference type="EC" id="2.7.-.-" evidence="8"/>
<dbReference type="GO" id="GO:0005634">
    <property type="term" value="C:nucleus"/>
    <property type="evidence" value="ECO:0007669"/>
    <property type="project" value="TreeGrafter"/>
</dbReference>
<sequence>MKSSAATDNSSHHVKCDKNNINDDGNNSFIELPPNSRPLEHQIAGHFYDQSKTKYGLLQHSNGDVLKPLLNPPRGPCEEQFYIDVFCQTSKSKYNSEDLINLRKFLPHYLGTYKCQKMSYIILENIIQPFKHPCITDIKIGRITYDKEANEEKIHRMSKNSVVAEIGFQLSGWKIYRSKYYEYHDKRCVRSLNKTDILHGIAYFYGAPIHLRLDVIELVINKLNELQDYMKQQHTFVLISSSLMVVYEGDDNDQELNKSTFVDVRLIDFAHVFPQTNSNQSDENFLFGLANYIDYMKQLLDKNYVYVPIDKFEHDNKTDTKIYSCYKQLLT</sequence>
<proteinExistence type="inferred from homology"/>
<evidence type="ECO:0000256" key="3">
    <source>
        <dbReference type="ARBA" id="ARBA00022741"/>
    </source>
</evidence>
<dbReference type="GO" id="GO:0032958">
    <property type="term" value="P:inositol phosphate biosynthetic process"/>
    <property type="evidence" value="ECO:0007669"/>
    <property type="project" value="InterPro"/>
</dbReference>
<keyword evidence="12" id="KW-1185">Reference proteome</keyword>
<comment type="catalytic activity">
    <reaction evidence="6">
        <text>1D-myo-inositol 1,4,5-trisphosphate + 2 ATP = 1D-myo-inositol 1,3,4,5,6-pentakisphosphate + 2 ADP + 2 H(+)</text>
        <dbReference type="Rhea" id="RHEA:32359"/>
        <dbReference type="ChEBI" id="CHEBI:15378"/>
        <dbReference type="ChEBI" id="CHEBI:30616"/>
        <dbReference type="ChEBI" id="CHEBI:57733"/>
        <dbReference type="ChEBI" id="CHEBI:203600"/>
        <dbReference type="ChEBI" id="CHEBI:456216"/>
        <dbReference type="EC" id="2.7.1.151"/>
    </reaction>
</comment>
<dbReference type="EMBL" id="CAJOBC010001707">
    <property type="protein sequence ID" value="CAF3694209.1"/>
    <property type="molecule type" value="Genomic_DNA"/>
</dbReference>
<dbReference type="PANTHER" id="PTHR12400:SF51">
    <property type="entry name" value="INOSITOL POLYPHOSPHATE MULTIKINASE"/>
    <property type="match status" value="1"/>
</dbReference>
<dbReference type="Pfam" id="PF03770">
    <property type="entry name" value="IPK"/>
    <property type="match status" value="1"/>
</dbReference>
<dbReference type="GO" id="GO:0005524">
    <property type="term" value="F:ATP binding"/>
    <property type="evidence" value="ECO:0007669"/>
    <property type="project" value="UniProtKB-KW"/>
</dbReference>
<dbReference type="SUPFAM" id="SSF56104">
    <property type="entry name" value="SAICAR synthase-like"/>
    <property type="match status" value="1"/>
</dbReference>
<evidence type="ECO:0000256" key="8">
    <source>
        <dbReference type="RuleBase" id="RU363090"/>
    </source>
</evidence>
<dbReference type="Gene3D" id="3.30.470.160">
    <property type="entry name" value="Inositol polyphosphate kinase"/>
    <property type="match status" value="1"/>
</dbReference>
<evidence type="ECO:0000256" key="1">
    <source>
        <dbReference type="ARBA" id="ARBA00007374"/>
    </source>
</evidence>
<evidence type="ECO:0000256" key="4">
    <source>
        <dbReference type="ARBA" id="ARBA00022777"/>
    </source>
</evidence>
<comment type="catalytic activity">
    <reaction evidence="7">
        <text>1D-myo-inositol 1,3,4,6-tetrakisphosphate + ATP = 1D-myo-inositol 1,3,4,5,6-pentakisphosphate + ADP + H(+)</text>
        <dbReference type="Rhea" id="RHEA:12717"/>
        <dbReference type="ChEBI" id="CHEBI:15378"/>
        <dbReference type="ChEBI" id="CHEBI:30616"/>
        <dbReference type="ChEBI" id="CHEBI:57660"/>
        <dbReference type="ChEBI" id="CHEBI:57733"/>
        <dbReference type="ChEBI" id="CHEBI:456216"/>
        <dbReference type="EC" id="2.7.1.140"/>
    </reaction>
</comment>
<dbReference type="GO" id="GO:0008440">
    <property type="term" value="F:inositol-1,4,5-trisphosphate 3-kinase activity"/>
    <property type="evidence" value="ECO:0007669"/>
    <property type="project" value="TreeGrafter"/>
</dbReference>
<keyword evidence="4 8" id="KW-0418">Kinase</keyword>
<dbReference type="Proteomes" id="UP000663829">
    <property type="component" value="Unassembled WGS sequence"/>
</dbReference>
<evidence type="ECO:0000256" key="7">
    <source>
        <dbReference type="ARBA" id="ARBA00036525"/>
    </source>
</evidence>
<feature type="region of interest" description="Disordered" evidence="9">
    <location>
        <begin position="1"/>
        <end position="29"/>
    </location>
</feature>
<comment type="caution">
    <text evidence="10">The sequence shown here is derived from an EMBL/GenBank/DDBJ whole genome shotgun (WGS) entry which is preliminary data.</text>
</comment>
<comment type="similarity">
    <text evidence="1 8">Belongs to the inositol phosphokinase (IPK) family.</text>
</comment>
<evidence type="ECO:0000313" key="12">
    <source>
        <dbReference type="Proteomes" id="UP000663829"/>
    </source>
</evidence>
<organism evidence="10 12">
    <name type="scientific">Didymodactylos carnosus</name>
    <dbReference type="NCBI Taxonomy" id="1234261"/>
    <lineage>
        <taxon>Eukaryota</taxon>
        <taxon>Metazoa</taxon>
        <taxon>Spiralia</taxon>
        <taxon>Gnathifera</taxon>
        <taxon>Rotifera</taxon>
        <taxon>Eurotatoria</taxon>
        <taxon>Bdelloidea</taxon>
        <taxon>Philodinida</taxon>
        <taxon>Philodinidae</taxon>
        <taxon>Didymodactylos</taxon>
    </lineage>
</organism>
<evidence type="ECO:0000256" key="6">
    <source>
        <dbReference type="ARBA" id="ARBA00036164"/>
    </source>
</evidence>
<accession>A0A814AF47</accession>
<dbReference type="OrthoDB" id="338650at2759"/>
<keyword evidence="2 8" id="KW-0808">Transferase</keyword>
<evidence type="ECO:0000313" key="11">
    <source>
        <dbReference type="EMBL" id="CAF3694209.1"/>
    </source>
</evidence>
<protein>
    <recommendedName>
        <fullName evidence="8">Kinase</fullName>
        <ecNumber evidence="8">2.7.-.-</ecNumber>
    </recommendedName>
</protein>
<dbReference type="EMBL" id="CAJNOQ010001707">
    <property type="protein sequence ID" value="CAF0913591.1"/>
    <property type="molecule type" value="Genomic_DNA"/>
</dbReference>
<evidence type="ECO:0000256" key="2">
    <source>
        <dbReference type="ARBA" id="ARBA00022679"/>
    </source>
</evidence>
<keyword evidence="3" id="KW-0547">Nucleotide-binding</keyword>
<dbReference type="GO" id="GO:0005737">
    <property type="term" value="C:cytoplasm"/>
    <property type="evidence" value="ECO:0007669"/>
    <property type="project" value="TreeGrafter"/>
</dbReference>
<dbReference type="AlphaFoldDB" id="A0A814AF47"/>